<reference evidence="6 7" key="1">
    <citation type="submission" date="2023-08" db="EMBL/GenBank/DDBJ databases">
        <authorList>
            <person name="Kumar R."/>
        </authorList>
    </citation>
    <scope>NUCLEOTIDE SEQUENCE [LARGE SCALE GENOMIC DNA]</scope>
    <source>
        <strain evidence="6 7">LUR13</strain>
    </source>
</reference>
<dbReference type="SMART" id="SM00822">
    <property type="entry name" value="PKS_KR"/>
    <property type="match status" value="1"/>
</dbReference>
<evidence type="ECO:0000256" key="4">
    <source>
        <dbReference type="RuleBase" id="RU366074"/>
    </source>
</evidence>
<evidence type="ECO:0000256" key="3">
    <source>
        <dbReference type="ARBA" id="ARBA00023002"/>
    </source>
</evidence>
<accession>A0ABT9HDL5</accession>
<dbReference type="PRINTS" id="PR00081">
    <property type="entry name" value="GDHRDH"/>
</dbReference>
<dbReference type="EMBL" id="JAVAJI010000002">
    <property type="protein sequence ID" value="MDP4543858.1"/>
    <property type="molecule type" value="Genomic_DNA"/>
</dbReference>
<dbReference type="PROSITE" id="PS00061">
    <property type="entry name" value="ADH_SHORT"/>
    <property type="match status" value="1"/>
</dbReference>
<keyword evidence="3 4" id="KW-0560">Oxidoreductase</keyword>
<proteinExistence type="inferred from homology"/>
<protein>
    <recommendedName>
        <fullName evidence="4">3-oxoacyl-[acyl-carrier-protein] reductase</fullName>
        <ecNumber evidence="4">1.1.1.100</ecNumber>
    </recommendedName>
</protein>
<dbReference type="InterPro" id="IPR057326">
    <property type="entry name" value="KR_dom"/>
</dbReference>
<dbReference type="GO" id="GO:0004316">
    <property type="term" value="F:3-oxoacyl-[acyl-carrier-protein] reductase (NADPH) activity"/>
    <property type="evidence" value="ECO:0007669"/>
    <property type="project" value="UniProtKB-EC"/>
</dbReference>
<evidence type="ECO:0000256" key="2">
    <source>
        <dbReference type="ARBA" id="ARBA00006484"/>
    </source>
</evidence>
<dbReference type="InterPro" id="IPR011284">
    <property type="entry name" value="3oxo_ACP_reduc"/>
</dbReference>
<organism evidence="6 7">
    <name type="scientific">Psychrobacter faecalis</name>
    <dbReference type="NCBI Taxonomy" id="180588"/>
    <lineage>
        <taxon>Bacteria</taxon>
        <taxon>Pseudomonadati</taxon>
        <taxon>Pseudomonadota</taxon>
        <taxon>Gammaproteobacteria</taxon>
        <taxon>Moraxellales</taxon>
        <taxon>Moraxellaceae</taxon>
        <taxon>Psychrobacter</taxon>
    </lineage>
</organism>
<comment type="function">
    <text evidence="1 4">Catalyzes the NADPH-dependent reduction of beta-ketoacyl-ACP substrates to beta-hydroxyacyl-ACP products, the first reductive step in the elongation cycle of fatty acid biosynthesis.</text>
</comment>
<feature type="domain" description="Ketoreductase" evidence="5">
    <location>
        <begin position="6"/>
        <end position="188"/>
    </location>
</feature>
<dbReference type="PRINTS" id="PR00080">
    <property type="entry name" value="SDRFAMILY"/>
</dbReference>
<evidence type="ECO:0000259" key="5">
    <source>
        <dbReference type="SMART" id="SM00822"/>
    </source>
</evidence>
<name>A0ABT9HDL5_9GAMM</name>
<dbReference type="InterPro" id="IPR002347">
    <property type="entry name" value="SDR_fam"/>
</dbReference>
<dbReference type="GeneID" id="84652835"/>
<keyword evidence="4" id="KW-0443">Lipid metabolism</keyword>
<comment type="caution">
    <text evidence="6">The sequence shown here is derived from an EMBL/GenBank/DDBJ whole genome shotgun (WGS) entry which is preliminary data.</text>
</comment>
<dbReference type="PANTHER" id="PTHR42879:SF2">
    <property type="entry name" value="3-OXOACYL-[ACYL-CARRIER-PROTEIN] REDUCTASE FABG"/>
    <property type="match status" value="1"/>
</dbReference>
<keyword evidence="4" id="KW-0521">NADP</keyword>
<dbReference type="InterPro" id="IPR050259">
    <property type="entry name" value="SDR"/>
</dbReference>
<sequence>MIMSRTITLVTGASRGIGKAVAKRFAKEGHFVIGTATTEKGAALIEEYLNDSGGIGRVLDVRDTAQIDKLFEEIESVYGAVQVLVNNAGITQDGLLMRMKDEDWDNVVDTNLTSVYRMSKRAVRGMMKARRGRIINITSVVAQMGNAGQSNYAATKAGVEGFSRTLAREIGSRQVTINCVAPGLIETDMTDELDERLLNSMLDAVPISRLGQPEDIAAAVFFLAGDEASYITGAVIPVNGGMYM</sequence>
<dbReference type="NCBIfam" id="NF009466">
    <property type="entry name" value="PRK12826.1-2"/>
    <property type="match status" value="1"/>
</dbReference>
<dbReference type="Gene3D" id="3.40.50.720">
    <property type="entry name" value="NAD(P)-binding Rossmann-like Domain"/>
    <property type="match status" value="1"/>
</dbReference>
<comment type="subunit">
    <text evidence="4">Homotetramer.</text>
</comment>
<comment type="similarity">
    <text evidence="2 4">Belongs to the short-chain dehydrogenases/reductases (SDR) family.</text>
</comment>
<dbReference type="SUPFAM" id="SSF51735">
    <property type="entry name" value="NAD(P)-binding Rossmann-fold domains"/>
    <property type="match status" value="1"/>
</dbReference>
<keyword evidence="4" id="KW-0444">Lipid biosynthesis</keyword>
<keyword evidence="7" id="KW-1185">Reference proteome</keyword>
<dbReference type="CDD" id="cd05333">
    <property type="entry name" value="BKR_SDR_c"/>
    <property type="match status" value="1"/>
</dbReference>
<dbReference type="PANTHER" id="PTHR42879">
    <property type="entry name" value="3-OXOACYL-(ACYL-CARRIER-PROTEIN) REDUCTASE"/>
    <property type="match status" value="1"/>
</dbReference>
<keyword evidence="4" id="KW-0276">Fatty acid metabolism</keyword>
<dbReference type="Pfam" id="PF13561">
    <property type="entry name" value="adh_short_C2"/>
    <property type="match status" value="1"/>
</dbReference>
<dbReference type="NCBIfam" id="NF004197">
    <property type="entry name" value="PRK05653.1-1"/>
    <property type="match status" value="1"/>
</dbReference>
<evidence type="ECO:0000313" key="6">
    <source>
        <dbReference type="EMBL" id="MDP4543858.1"/>
    </source>
</evidence>
<dbReference type="EC" id="1.1.1.100" evidence="4"/>
<keyword evidence="4" id="KW-0275">Fatty acid biosynthesis</keyword>
<comment type="pathway">
    <text evidence="4">Lipid metabolism; fatty acid biosynthesis.</text>
</comment>
<dbReference type="Proteomes" id="UP001228171">
    <property type="component" value="Unassembled WGS sequence"/>
</dbReference>
<evidence type="ECO:0000313" key="7">
    <source>
        <dbReference type="Proteomes" id="UP001228171"/>
    </source>
</evidence>
<gene>
    <name evidence="6" type="primary">fabG</name>
    <name evidence="6" type="ORF">Q8P09_02015</name>
</gene>
<evidence type="ECO:0000256" key="1">
    <source>
        <dbReference type="ARBA" id="ARBA00002607"/>
    </source>
</evidence>
<dbReference type="NCBIfam" id="TIGR01830">
    <property type="entry name" value="3oxo_ACP_reduc"/>
    <property type="match status" value="1"/>
</dbReference>
<comment type="catalytic activity">
    <reaction evidence="4">
        <text>a (3R)-hydroxyacyl-[ACP] + NADP(+) = a 3-oxoacyl-[ACP] + NADPH + H(+)</text>
        <dbReference type="Rhea" id="RHEA:17397"/>
        <dbReference type="Rhea" id="RHEA-COMP:9916"/>
        <dbReference type="Rhea" id="RHEA-COMP:9945"/>
        <dbReference type="ChEBI" id="CHEBI:15378"/>
        <dbReference type="ChEBI" id="CHEBI:57783"/>
        <dbReference type="ChEBI" id="CHEBI:58349"/>
        <dbReference type="ChEBI" id="CHEBI:78776"/>
        <dbReference type="ChEBI" id="CHEBI:78827"/>
        <dbReference type="EC" id="1.1.1.100"/>
    </reaction>
</comment>
<dbReference type="RefSeq" id="WP_223808606.1">
    <property type="nucleotide sequence ID" value="NZ_CAJGYS010000002.1"/>
</dbReference>
<dbReference type="InterPro" id="IPR020904">
    <property type="entry name" value="Sc_DH/Rdtase_CS"/>
</dbReference>
<dbReference type="InterPro" id="IPR036291">
    <property type="entry name" value="NAD(P)-bd_dom_sf"/>
</dbReference>